<protein>
    <submittedName>
        <fullName evidence="4">Amino acid ABC transporter substrate-binding protein</fullName>
    </submittedName>
</protein>
<evidence type="ECO:0000259" key="3">
    <source>
        <dbReference type="SMART" id="SM00062"/>
    </source>
</evidence>
<keyword evidence="2" id="KW-0812">Transmembrane</keyword>
<evidence type="ECO:0000256" key="1">
    <source>
        <dbReference type="ARBA" id="ARBA00022729"/>
    </source>
</evidence>
<dbReference type="Gene3D" id="3.40.190.10">
    <property type="entry name" value="Periplasmic binding protein-like II"/>
    <property type="match status" value="2"/>
</dbReference>
<accession>A0A3R9RHN2</accession>
<dbReference type="AlphaFoldDB" id="A0A3R9RHN2"/>
<organism evidence="4 5">
    <name type="scientific">Candidatus Korarchaeum cryptofilum</name>
    <dbReference type="NCBI Taxonomy" id="498846"/>
    <lineage>
        <taxon>Archaea</taxon>
        <taxon>Thermoproteota</taxon>
        <taxon>Candidatus Korarchaeia</taxon>
        <taxon>Candidatus Korarchaeales</taxon>
        <taxon>Candidatus Korarchaeaceae</taxon>
        <taxon>Candidatus Korarchaeum</taxon>
    </lineage>
</organism>
<comment type="caution">
    <text evidence="4">The sequence shown here is derived from an EMBL/GenBank/DDBJ whole genome shotgun (WGS) entry which is preliminary data.</text>
</comment>
<dbReference type="InterPro" id="IPR001638">
    <property type="entry name" value="Solute-binding_3/MltF_N"/>
</dbReference>
<dbReference type="SMART" id="SM00062">
    <property type="entry name" value="PBPb"/>
    <property type="match status" value="1"/>
</dbReference>
<keyword evidence="2" id="KW-0472">Membrane</keyword>
<dbReference type="Pfam" id="PF00497">
    <property type="entry name" value="SBP_bac_3"/>
    <property type="match status" value="1"/>
</dbReference>
<dbReference type="SUPFAM" id="SSF53850">
    <property type="entry name" value="Periplasmic binding protein-like II"/>
    <property type="match status" value="1"/>
</dbReference>
<dbReference type="EMBL" id="RCOR01000042">
    <property type="protein sequence ID" value="RSN67640.1"/>
    <property type="molecule type" value="Genomic_DNA"/>
</dbReference>
<dbReference type="PANTHER" id="PTHR35936:SF19">
    <property type="entry name" value="AMINO-ACID-BINDING PROTEIN YXEM-RELATED"/>
    <property type="match status" value="1"/>
</dbReference>
<keyword evidence="2" id="KW-1133">Transmembrane helix</keyword>
<evidence type="ECO:0000256" key="2">
    <source>
        <dbReference type="SAM" id="Phobius"/>
    </source>
</evidence>
<reference evidence="4 5" key="1">
    <citation type="submission" date="2018-10" db="EMBL/GenBank/DDBJ databases">
        <title>Co-occurring genomic capacity for anaerobic methane metabolism and dissimilatory sulfite reduction discovered in the Korarchaeota.</title>
        <authorList>
            <person name="Mckay L.J."/>
            <person name="Dlakic M."/>
            <person name="Fields M.W."/>
            <person name="Delmont T.O."/>
            <person name="Eren A.M."/>
            <person name="Jay Z.J."/>
            <person name="Klingelsmith K.B."/>
            <person name="Rusch D.B."/>
            <person name="Inskeep W.P."/>
        </authorList>
    </citation>
    <scope>NUCLEOTIDE SEQUENCE [LARGE SCALE GENOMIC DNA]</scope>
    <source>
        <strain evidence="4 5">WS</strain>
    </source>
</reference>
<evidence type="ECO:0000313" key="4">
    <source>
        <dbReference type="EMBL" id="RSN67640.1"/>
    </source>
</evidence>
<sequence length="289" mass="32363">MEKLLNEWVYVPPKWDGGTMVGRYIAVLLLGLLLGAAVGYAIPKQGSCLFERSKFSDAPSGEVTIIYGFDANYPPFTVMQPNGTPMGFDVDLMNLIAEKYGWKIVYKPWDWSTIVTALENGDIDVIASGMTFNAARSQKIWFSVPYYSYVHQLVVRSEDKRSFDEILNSNEYIAVQLGSTSDEWADRLIKAGYKFKKLGLDSYVSALEALLDGRASAVITDSAFLGPYLKKDPYLAAKVKVLGSIGAPNVYAIATRPQDKWLRDKINEALEELMNSPKWNELLKKWGLD</sequence>
<evidence type="ECO:0000313" key="5">
    <source>
        <dbReference type="Proteomes" id="UP000278149"/>
    </source>
</evidence>
<dbReference type="CDD" id="cd13530">
    <property type="entry name" value="PBP2_peptides_like"/>
    <property type="match status" value="1"/>
</dbReference>
<dbReference type="PANTHER" id="PTHR35936">
    <property type="entry name" value="MEMBRANE-BOUND LYTIC MUREIN TRANSGLYCOSYLASE F"/>
    <property type="match status" value="1"/>
</dbReference>
<name>A0A3R9RHN2_9CREN</name>
<proteinExistence type="predicted"/>
<gene>
    <name evidence="4" type="ORF">D9Q81_07510</name>
</gene>
<keyword evidence="1" id="KW-0732">Signal</keyword>
<feature type="domain" description="Solute-binding protein family 3/N-terminal" evidence="3">
    <location>
        <begin position="64"/>
        <end position="289"/>
    </location>
</feature>
<feature type="transmembrane region" description="Helical" evidence="2">
    <location>
        <begin position="20"/>
        <end position="42"/>
    </location>
</feature>
<dbReference type="Proteomes" id="UP000278149">
    <property type="component" value="Unassembled WGS sequence"/>
</dbReference>